<dbReference type="InterPro" id="IPR012910">
    <property type="entry name" value="Plug_dom"/>
</dbReference>
<dbReference type="GO" id="GO:0009279">
    <property type="term" value="C:cell outer membrane"/>
    <property type="evidence" value="ECO:0007669"/>
    <property type="project" value="UniProtKB-SubCell"/>
</dbReference>
<keyword evidence="2 12" id="KW-0813">Transport</keyword>
<keyword evidence="8" id="KW-0406">Ion transport</keyword>
<evidence type="ECO:0000259" key="16">
    <source>
        <dbReference type="Pfam" id="PF07715"/>
    </source>
</evidence>
<evidence type="ECO:0000313" key="17">
    <source>
        <dbReference type="EMBL" id="PIT04589.1"/>
    </source>
</evidence>
<evidence type="ECO:0000256" key="14">
    <source>
        <dbReference type="SAM" id="MobiDB-lite"/>
    </source>
</evidence>
<keyword evidence="6" id="KW-0732">Signal</keyword>
<dbReference type="AlphaFoldDB" id="A0A2M6UJ70"/>
<dbReference type="InterPro" id="IPR037066">
    <property type="entry name" value="Plug_dom_sf"/>
</dbReference>
<evidence type="ECO:0000256" key="1">
    <source>
        <dbReference type="ARBA" id="ARBA00004571"/>
    </source>
</evidence>
<dbReference type="SUPFAM" id="SSF56935">
    <property type="entry name" value="Porins"/>
    <property type="match status" value="1"/>
</dbReference>
<proteinExistence type="inferred from homology"/>
<evidence type="ECO:0000256" key="11">
    <source>
        <dbReference type="ARBA" id="ARBA00023237"/>
    </source>
</evidence>
<name>A0A2M6UJ70_9BRAD</name>
<dbReference type="GO" id="GO:0015344">
    <property type="term" value="F:siderophore uptake transmembrane transporter activity"/>
    <property type="evidence" value="ECO:0007669"/>
    <property type="project" value="TreeGrafter"/>
</dbReference>
<evidence type="ECO:0000256" key="9">
    <source>
        <dbReference type="ARBA" id="ARBA00023077"/>
    </source>
</evidence>
<dbReference type="Gene3D" id="2.170.130.10">
    <property type="entry name" value="TonB-dependent receptor, plug domain"/>
    <property type="match status" value="1"/>
</dbReference>
<dbReference type="RefSeq" id="WP_100179707.1">
    <property type="nucleotide sequence ID" value="NZ_LFJC01000003.1"/>
</dbReference>
<dbReference type="CDD" id="cd01347">
    <property type="entry name" value="ligand_gated_channel"/>
    <property type="match status" value="1"/>
</dbReference>
<evidence type="ECO:0000256" key="7">
    <source>
        <dbReference type="ARBA" id="ARBA00023004"/>
    </source>
</evidence>
<evidence type="ECO:0000256" key="5">
    <source>
        <dbReference type="ARBA" id="ARBA00022692"/>
    </source>
</evidence>
<gene>
    <name evidence="17" type="ORF">TSA1_30420</name>
</gene>
<evidence type="ECO:0000256" key="13">
    <source>
        <dbReference type="RuleBase" id="RU003357"/>
    </source>
</evidence>
<evidence type="ECO:0000313" key="18">
    <source>
        <dbReference type="Proteomes" id="UP000228930"/>
    </source>
</evidence>
<evidence type="ECO:0000259" key="15">
    <source>
        <dbReference type="Pfam" id="PF00593"/>
    </source>
</evidence>
<dbReference type="PANTHER" id="PTHR32552">
    <property type="entry name" value="FERRICHROME IRON RECEPTOR-RELATED"/>
    <property type="match status" value="1"/>
</dbReference>
<keyword evidence="3 12" id="KW-1134">Transmembrane beta strand</keyword>
<evidence type="ECO:0000256" key="6">
    <source>
        <dbReference type="ARBA" id="ARBA00022729"/>
    </source>
</evidence>
<keyword evidence="7" id="KW-0408">Iron</keyword>
<evidence type="ECO:0000256" key="10">
    <source>
        <dbReference type="ARBA" id="ARBA00023136"/>
    </source>
</evidence>
<organism evidence="17 18">
    <name type="scientific">Bradyrhizobium nitroreducens</name>
    <dbReference type="NCBI Taxonomy" id="709803"/>
    <lineage>
        <taxon>Bacteria</taxon>
        <taxon>Pseudomonadati</taxon>
        <taxon>Pseudomonadota</taxon>
        <taxon>Alphaproteobacteria</taxon>
        <taxon>Hyphomicrobiales</taxon>
        <taxon>Nitrobacteraceae</taxon>
        <taxon>Bradyrhizobium</taxon>
    </lineage>
</organism>
<comment type="caution">
    <text evidence="17">The sequence shown here is derived from an EMBL/GenBank/DDBJ whole genome shotgun (WGS) entry which is preliminary data.</text>
</comment>
<keyword evidence="18" id="KW-1185">Reference proteome</keyword>
<feature type="compositionally biased region" description="Polar residues" evidence="14">
    <location>
        <begin position="93"/>
        <end position="118"/>
    </location>
</feature>
<keyword evidence="4" id="KW-0410">Iron transport</keyword>
<protein>
    <submittedName>
        <fullName evidence="17">TonB-dependent receptor</fullName>
    </submittedName>
</protein>
<feature type="domain" description="TonB-dependent receptor plug" evidence="16">
    <location>
        <begin position="99"/>
        <end position="205"/>
    </location>
</feature>
<comment type="similarity">
    <text evidence="12 13">Belongs to the TonB-dependent receptor family.</text>
</comment>
<evidence type="ECO:0000256" key="12">
    <source>
        <dbReference type="PROSITE-ProRule" id="PRU01360"/>
    </source>
</evidence>
<evidence type="ECO:0000256" key="2">
    <source>
        <dbReference type="ARBA" id="ARBA00022448"/>
    </source>
</evidence>
<accession>A0A2M6UJ70</accession>
<dbReference type="Gene3D" id="2.40.170.20">
    <property type="entry name" value="TonB-dependent receptor, beta-barrel domain"/>
    <property type="match status" value="1"/>
</dbReference>
<evidence type="ECO:0000256" key="8">
    <source>
        <dbReference type="ARBA" id="ARBA00023065"/>
    </source>
</evidence>
<dbReference type="PROSITE" id="PS52016">
    <property type="entry name" value="TONB_DEPENDENT_REC_3"/>
    <property type="match status" value="1"/>
</dbReference>
<dbReference type="PANTHER" id="PTHR32552:SF89">
    <property type="entry name" value="CATECHOLATE SIDEROPHORE RECEPTOR FIU"/>
    <property type="match status" value="1"/>
</dbReference>
<feature type="region of interest" description="Disordered" evidence="14">
    <location>
        <begin position="40"/>
        <end position="139"/>
    </location>
</feature>
<dbReference type="Pfam" id="PF00593">
    <property type="entry name" value="TonB_dep_Rec_b-barrel"/>
    <property type="match status" value="1"/>
</dbReference>
<feature type="compositionally biased region" description="Low complexity" evidence="14">
    <location>
        <begin position="52"/>
        <end position="71"/>
    </location>
</feature>
<sequence>MLRIRAIGSAGLPVLVGLLSPVGSDALAQAASEAIPAVTVEAQERSRPKPITRPSRQRSASTARAARPVARNATDGAERQNNTASAGEARAGLNQSPAGQTTTTVDRSQFDSRPSFSVSDVLRDSPGISIKQGNGPRDFGISIRGSNARNGFGIRNLVIFEDGFPVTQPDGLSRSDLIDPHAYGAIDVIRGPSSALYGNYATGGALNFRTRPGGTIDGVEYGVDGGSYGYLNNYLAAGKKVGNFEGSLFASDTRGDGYIGNSWFNTQTVNFLGTLKATPDDRFTVKIINNDLSARLPLRQSLNQFYTNPFQQGCTTGTGAAGCPTVSLFNNGFNGGKDTETATQAGLGRNDRRTIVGGRWEHDFDNTMTWRNQFVFDDRNISQPTGATSTIGDFPSYNYMSDITKRGEIFGMESTTLVGAWYNTLVASSDTRNVMPGGNATLGLISANTYSDTSNYGIRAREELKLTPDLTAIAGIGWETTILKGVNTLYKYNTFNVPVATIPAPTTVNRTIENTAPEFALLYRLNQEWQFRGRVATGYGTPQVSNLFVLPNGDFGNNTQLQTQTNVGYDLGFDWTPSNAVKLSATAFYEFFRNELVNQAASNPSASNATYTFNAPRSEHRGIELAADWKFHPGWRFMAAYTYLDEVYTEYVENITNGAVFSFNRAGNKIPGISPNELTARIGYDEFAGPLAGLGGFVEVQWKDSFYMDNANLLKAPGYELVNVNVHYKTDLASDTFRSLNLFLEVRNVFDRIYVASANNISNTVTGAGLQNPASVLANTTGSIYAGSPRTFVAGMKVAFK</sequence>
<dbReference type="InterPro" id="IPR036942">
    <property type="entry name" value="Beta-barrel_TonB_sf"/>
</dbReference>
<dbReference type="EMBL" id="LFJC01000003">
    <property type="protein sequence ID" value="PIT04589.1"/>
    <property type="molecule type" value="Genomic_DNA"/>
</dbReference>
<dbReference type="Pfam" id="PF07715">
    <property type="entry name" value="Plug"/>
    <property type="match status" value="1"/>
</dbReference>
<dbReference type="Proteomes" id="UP000228930">
    <property type="component" value="Unassembled WGS sequence"/>
</dbReference>
<keyword evidence="11 12" id="KW-0998">Cell outer membrane</keyword>
<keyword evidence="9 13" id="KW-0798">TonB box</keyword>
<comment type="subcellular location">
    <subcellularLocation>
        <location evidence="1 12">Cell outer membrane</location>
        <topology evidence="1 12">Multi-pass membrane protein</topology>
    </subcellularLocation>
</comment>
<dbReference type="InterPro" id="IPR000531">
    <property type="entry name" value="Beta-barrel_TonB"/>
</dbReference>
<evidence type="ECO:0000256" key="4">
    <source>
        <dbReference type="ARBA" id="ARBA00022496"/>
    </source>
</evidence>
<keyword evidence="10 12" id="KW-0472">Membrane</keyword>
<reference evidence="17 18" key="1">
    <citation type="submission" date="2015-06" db="EMBL/GenBank/DDBJ databases">
        <title>Comparative genome analysis of nirS-carrying Bradyrhizobium sp. strains.</title>
        <authorList>
            <person name="Ishii S."/>
            <person name="Jang J."/>
            <person name="Nishizawa T."/>
            <person name="Senoo K."/>
        </authorList>
    </citation>
    <scope>NUCLEOTIDE SEQUENCE [LARGE SCALE GENOMIC DNA]</scope>
    <source>
        <strain evidence="17 18">TSA1</strain>
    </source>
</reference>
<keyword evidence="5 12" id="KW-0812">Transmembrane</keyword>
<feature type="domain" description="TonB-dependent receptor-like beta-barrel" evidence="15">
    <location>
        <begin position="308"/>
        <end position="749"/>
    </location>
</feature>
<dbReference type="InterPro" id="IPR039426">
    <property type="entry name" value="TonB-dep_rcpt-like"/>
</dbReference>
<evidence type="ECO:0000256" key="3">
    <source>
        <dbReference type="ARBA" id="ARBA00022452"/>
    </source>
</evidence>
<keyword evidence="17" id="KW-0675">Receptor</keyword>